<feature type="binding site" evidence="4">
    <location>
        <position position="139"/>
    </location>
    <ligand>
        <name>ATP</name>
        <dbReference type="ChEBI" id="CHEBI:30616"/>
    </ligand>
</feature>
<dbReference type="InterPro" id="IPR011009">
    <property type="entry name" value="Kinase-like_dom_sf"/>
</dbReference>
<dbReference type="SUPFAM" id="SSF58113">
    <property type="entry name" value="Apolipoprotein A-I"/>
    <property type="match status" value="1"/>
</dbReference>
<dbReference type="GO" id="GO:0004674">
    <property type="term" value="F:protein serine/threonine kinase activity"/>
    <property type="evidence" value="ECO:0007669"/>
    <property type="project" value="UniProtKB-EC"/>
</dbReference>
<dbReference type="InterPro" id="IPR017441">
    <property type="entry name" value="Protein_kinase_ATP_BS"/>
</dbReference>
<keyword evidence="3 4" id="KW-0067">ATP-binding</keyword>
<dbReference type="InterPro" id="IPR000719">
    <property type="entry name" value="Prot_kinase_dom"/>
</dbReference>
<dbReference type="Proteomes" id="UP000070544">
    <property type="component" value="Unassembled WGS sequence"/>
</dbReference>
<feature type="compositionally biased region" description="Polar residues" evidence="5">
    <location>
        <begin position="63"/>
        <end position="76"/>
    </location>
</feature>
<feature type="region of interest" description="Disordered" evidence="5">
    <location>
        <begin position="494"/>
        <end position="617"/>
    </location>
</feature>
<evidence type="ECO:0000313" key="7">
    <source>
        <dbReference type="EMBL" id="KXS19828.1"/>
    </source>
</evidence>
<feature type="compositionally biased region" description="Basic and acidic residues" evidence="5">
    <location>
        <begin position="496"/>
        <end position="516"/>
    </location>
</feature>
<sequence>MFSKKKSAPTSTPLLPEFSRPSLFGTAKSPSVISLPPVAVLRAATTGADPASEHSETVAVPPQKSSPTGSSSQWTNEMRSKISAPFGFRQEVHVDKDLTWSSDADPRSLFTFEEKLGTGAFGSVWKAVLKSSGFVLAIKEIPVELESDRASIKKEIDALKQASHPNIVQYYGCIVVPAEQTVWILMDYCSGGSCSDLMSRLGRPLTELEASCVISDALRGLSYLHAKGVVHRDIKAANLLLTSSGVAKIADFGVSETLSSTVDQSRSKVAGSPYWMAPEILLGNTYSSAIDVWALGITAIELLTGRPPHYDQHPMRAMYKIPFVPPPRLPSQTDGGLWTPDAQLFVEQCLQAKPDKRPKAVELETLEWIRGARDVGLDSQAEMLGGRKRTTSSGGALDVVGNVDHGSGSLPPLSASGPARIALVQIIKEAEVARVSGKPRSRPSGFTGSGGQGSRKGDSAEVLGGARASPVNQFAEGTADTMVLNMGEISAGTVIIHEDDRPEAHASSRRLMREDASDAGGESEAESEGDSPFAAESDSEQVVIRSGRERNGGLSPLPIGRKPYRNGHVDGNNRRNSGSGSADSSPGPGTPIVRARSALPVGQPPVVGSRTPRRQPSTLDLLRQASGELERAAAAVTAGLTEFGEVVGPKLTELGEVMAPALSDLANTANARMVELGEVVAPKITEMKEFVEPRAKQLLDTSYAVGVQLSESAVLKFNQFLESLPPDVALFIRRILRYLHEIVSVLSQYVRLLLTRFNHYRRQLYDKIDPSLRDSRGFGAILLAREVVIARARVISQSKWFQEFYRVLVQSLIWAEGAASASGVVVVDGGKLLLRTTELTGHWARLQWEWTLEEAKIARTDPSAYANGLTRRVPRAAGDAVAATMRRTWRGLIATPFET</sequence>
<dbReference type="GO" id="GO:0005524">
    <property type="term" value="F:ATP binding"/>
    <property type="evidence" value="ECO:0007669"/>
    <property type="project" value="UniProtKB-UniRule"/>
</dbReference>
<dbReference type="EC" id="2.7.11.1" evidence="1"/>
<dbReference type="AlphaFoldDB" id="A0A139ASX1"/>
<feature type="region of interest" description="Disordered" evidence="5">
    <location>
        <begin position="1"/>
        <end position="20"/>
    </location>
</feature>
<evidence type="ECO:0000256" key="2">
    <source>
        <dbReference type="ARBA" id="ARBA00022741"/>
    </source>
</evidence>
<dbReference type="InterPro" id="IPR008271">
    <property type="entry name" value="Ser/Thr_kinase_AS"/>
</dbReference>
<evidence type="ECO:0000256" key="4">
    <source>
        <dbReference type="PROSITE-ProRule" id="PRU10141"/>
    </source>
</evidence>
<dbReference type="OrthoDB" id="275301at2759"/>
<dbReference type="Gene3D" id="1.10.510.10">
    <property type="entry name" value="Transferase(Phosphotransferase) domain 1"/>
    <property type="match status" value="1"/>
</dbReference>
<feature type="region of interest" description="Disordered" evidence="5">
    <location>
        <begin position="434"/>
        <end position="463"/>
    </location>
</feature>
<dbReference type="PANTHER" id="PTHR48012">
    <property type="entry name" value="STERILE20-LIKE KINASE, ISOFORM B-RELATED"/>
    <property type="match status" value="1"/>
</dbReference>
<name>A0A139ASX1_GONPJ</name>
<dbReference type="SMART" id="SM00220">
    <property type="entry name" value="S_TKc"/>
    <property type="match status" value="1"/>
</dbReference>
<feature type="domain" description="Protein kinase" evidence="6">
    <location>
        <begin position="110"/>
        <end position="369"/>
    </location>
</feature>
<reference evidence="7 8" key="1">
    <citation type="journal article" date="2015" name="Genome Biol. Evol.">
        <title>Phylogenomic analyses indicate that early fungi evolved digesting cell walls of algal ancestors of land plants.</title>
        <authorList>
            <person name="Chang Y."/>
            <person name="Wang S."/>
            <person name="Sekimoto S."/>
            <person name="Aerts A.L."/>
            <person name="Choi C."/>
            <person name="Clum A."/>
            <person name="LaButti K.M."/>
            <person name="Lindquist E.A."/>
            <person name="Yee Ngan C."/>
            <person name="Ohm R.A."/>
            <person name="Salamov A.A."/>
            <person name="Grigoriev I.V."/>
            <person name="Spatafora J.W."/>
            <person name="Berbee M.L."/>
        </authorList>
    </citation>
    <scope>NUCLEOTIDE SEQUENCE [LARGE SCALE GENOMIC DNA]</scope>
    <source>
        <strain evidence="7 8">JEL478</strain>
    </source>
</reference>
<evidence type="ECO:0000259" key="6">
    <source>
        <dbReference type="PROSITE" id="PS50011"/>
    </source>
</evidence>
<proteinExistence type="predicted"/>
<evidence type="ECO:0000313" key="8">
    <source>
        <dbReference type="Proteomes" id="UP000070544"/>
    </source>
</evidence>
<dbReference type="GO" id="GO:0005737">
    <property type="term" value="C:cytoplasm"/>
    <property type="evidence" value="ECO:0007669"/>
    <property type="project" value="TreeGrafter"/>
</dbReference>
<keyword evidence="2 4" id="KW-0547">Nucleotide-binding</keyword>
<feature type="compositionally biased region" description="Low complexity" evidence="5">
    <location>
        <begin position="574"/>
        <end position="587"/>
    </location>
</feature>
<dbReference type="SUPFAM" id="SSF56112">
    <property type="entry name" value="Protein kinase-like (PK-like)"/>
    <property type="match status" value="1"/>
</dbReference>
<evidence type="ECO:0000256" key="5">
    <source>
        <dbReference type="SAM" id="MobiDB-lite"/>
    </source>
</evidence>
<keyword evidence="8" id="KW-1185">Reference proteome</keyword>
<feature type="region of interest" description="Disordered" evidence="5">
    <location>
        <begin position="46"/>
        <end position="76"/>
    </location>
</feature>
<accession>A0A139ASX1</accession>
<protein>
    <recommendedName>
        <fullName evidence="1">non-specific serine/threonine protein kinase</fullName>
        <ecNumber evidence="1">2.7.11.1</ecNumber>
    </recommendedName>
</protein>
<dbReference type="InterPro" id="IPR050629">
    <property type="entry name" value="STE20/SPS1-PAK"/>
</dbReference>
<evidence type="ECO:0000256" key="3">
    <source>
        <dbReference type="ARBA" id="ARBA00022840"/>
    </source>
</evidence>
<dbReference type="PANTHER" id="PTHR48012:SF2">
    <property type="entry name" value="STERILE20-LIKE KINASE, ISOFORM B"/>
    <property type="match status" value="1"/>
</dbReference>
<keyword evidence="7" id="KW-0418">Kinase</keyword>
<dbReference type="PROSITE" id="PS00108">
    <property type="entry name" value="PROTEIN_KINASE_ST"/>
    <property type="match status" value="1"/>
</dbReference>
<dbReference type="STRING" id="1344416.A0A139ASX1"/>
<evidence type="ECO:0000256" key="1">
    <source>
        <dbReference type="ARBA" id="ARBA00012513"/>
    </source>
</evidence>
<organism evidence="7 8">
    <name type="scientific">Gonapodya prolifera (strain JEL478)</name>
    <name type="common">Monoblepharis prolifera</name>
    <dbReference type="NCBI Taxonomy" id="1344416"/>
    <lineage>
        <taxon>Eukaryota</taxon>
        <taxon>Fungi</taxon>
        <taxon>Fungi incertae sedis</taxon>
        <taxon>Chytridiomycota</taxon>
        <taxon>Chytridiomycota incertae sedis</taxon>
        <taxon>Monoblepharidomycetes</taxon>
        <taxon>Monoblepharidales</taxon>
        <taxon>Gonapodyaceae</taxon>
        <taxon>Gonapodya</taxon>
    </lineage>
</organism>
<gene>
    <name evidence="7" type="ORF">M427DRAFT_28726</name>
</gene>
<dbReference type="PROSITE" id="PS50011">
    <property type="entry name" value="PROTEIN_KINASE_DOM"/>
    <property type="match status" value="1"/>
</dbReference>
<dbReference type="PROSITE" id="PS00107">
    <property type="entry name" value="PROTEIN_KINASE_ATP"/>
    <property type="match status" value="1"/>
</dbReference>
<dbReference type="Pfam" id="PF00069">
    <property type="entry name" value="Pkinase"/>
    <property type="match status" value="1"/>
</dbReference>
<keyword evidence="7" id="KW-0808">Transferase</keyword>
<dbReference type="EMBL" id="KQ965737">
    <property type="protein sequence ID" value="KXS19828.1"/>
    <property type="molecule type" value="Genomic_DNA"/>
</dbReference>